<accession>A0A4P6M6N1</accession>
<dbReference type="Proteomes" id="UP000289794">
    <property type="component" value="Chromosome"/>
</dbReference>
<name>A0A4P6M6N1_9FIRM</name>
<evidence type="ECO:0000313" key="1">
    <source>
        <dbReference type="EMBL" id="QBE99865.1"/>
    </source>
</evidence>
<evidence type="ECO:0008006" key="3">
    <source>
        <dbReference type="Google" id="ProtNLM"/>
    </source>
</evidence>
<dbReference type="KEGG" id="bpro:PMF13cell1_05459"/>
<protein>
    <recommendedName>
        <fullName evidence="3">Relaxase</fullName>
    </recommendedName>
</protein>
<dbReference type="AlphaFoldDB" id="A0A4P6M6N1"/>
<organism evidence="1 2">
    <name type="scientific">Blautia producta</name>
    <dbReference type="NCBI Taxonomy" id="33035"/>
    <lineage>
        <taxon>Bacteria</taxon>
        <taxon>Bacillati</taxon>
        <taxon>Bacillota</taxon>
        <taxon>Clostridia</taxon>
        <taxon>Lachnospirales</taxon>
        <taxon>Lachnospiraceae</taxon>
        <taxon>Blautia</taxon>
    </lineage>
</organism>
<gene>
    <name evidence="1" type="ORF">PMF13cell1_05459</name>
</gene>
<proteinExistence type="predicted"/>
<sequence length="206" mass="23301">MRLKAPGWDRFARMDTLGEGYDEPELHAVLSGQKIHTPKKKSARPRQEKSVNLLVDIQTKLQAGKSAGYAKWAKVFNLKQMAKTINYLSEHQLLDYAVLEEKTAAATVRHNELSARIEAAESRMAEIAVLRNHIVNYAKTREVYVAYRKAGYSKKFLAEHEPDILLHKAAKSAFTELNLQKLPTIKELQAEYAVLLNALFNVSNVP</sequence>
<reference evidence="1 2" key="1">
    <citation type="submission" date="2019-01" db="EMBL/GenBank/DDBJ databases">
        <title>PMF-metabolizing Aryl O-demethylase.</title>
        <authorList>
            <person name="Kim M."/>
        </authorList>
    </citation>
    <scope>NUCLEOTIDE SEQUENCE [LARGE SCALE GENOMIC DNA]</scope>
    <source>
        <strain evidence="1 2">PMF1</strain>
    </source>
</reference>
<dbReference type="EMBL" id="CP035945">
    <property type="protein sequence ID" value="QBE99865.1"/>
    <property type="molecule type" value="Genomic_DNA"/>
</dbReference>
<evidence type="ECO:0000313" key="2">
    <source>
        <dbReference type="Proteomes" id="UP000289794"/>
    </source>
</evidence>